<feature type="domain" description="Multidrug resistance protein MdtA-like alpha-helical hairpin" evidence="5">
    <location>
        <begin position="117"/>
        <end position="183"/>
    </location>
</feature>
<reference evidence="7 8" key="1">
    <citation type="submission" date="2017-06" db="EMBL/GenBank/DDBJ databases">
        <title>Sequencing and comparative analysis of myxobacterial genomes.</title>
        <authorList>
            <person name="Rupp O."/>
            <person name="Goesmann A."/>
            <person name="Sogaard-Andersen L."/>
        </authorList>
    </citation>
    <scope>NUCLEOTIDE SEQUENCE [LARGE SCALE GENOMIC DNA]</scope>
    <source>
        <strain evidence="7 8">DSM 52655</strain>
    </source>
</reference>
<dbReference type="InterPro" id="IPR006143">
    <property type="entry name" value="RND_pump_MFP"/>
</dbReference>
<evidence type="ECO:0000256" key="4">
    <source>
        <dbReference type="SAM" id="SignalP"/>
    </source>
</evidence>
<dbReference type="Proteomes" id="UP000217257">
    <property type="component" value="Chromosome"/>
</dbReference>
<dbReference type="InterPro" id="IPR058624">
    <property type="entry name" value="MdtA-like_HH"/>
</dbReference>
<dbReference type="RefSeq" id="WP_232537388.1">
    <property type="nucleotide sequence ID" value="NZ_CP022098.1"/>
</dbReference>
<feature type="chain" id="PRO_5013168497" evidence="4">
    <location>
        <begin position="28"/>
        <end position="417"/>
    </location>
</feature>
<evidence type="ECO:0000313" key="7">
    <source>
        <dbReference type="EMBL" id="ATB35693.1"/>
    </source>
</evidence>
<dbReference type="AlphaFoldDB" id="A0A250IWN9"/>
<name>A0A250IWN9_9BACT</name>
<dbReference type="Pfam" id="PF25876">
    <property type="entry name" value="HH_MFP_RND"/>
    <property type="match status" value="1"/>
</dbReference>
<feature type="coiled-coil region" evidence="2">
    <location>
        <begin position="154"/>
        <end position="181"/>
    </location>
</feature>
<organism evidence="7 8">
    <name type="scientific">Cystobacter fuscus</name>
    <dbReference type="NCBI Taxonomy" id="43"/>
    <lineage>
        <taxon>Bacteria</taxon>
        <taxon>Pseudomonadati</taxon>
        <taxon>Myxococcota</taxon>
        <taxon>Myxococcia</taxon>
        <taxon>Myxococcales</taxon>
        <taxon>Cystobacterineae</taxon>
        <taxon>Archangiaceae</taxon>
        <taxon>Cystobacter</taxon>
    </lineage>
</organism>
<dbReference type="EMBL" id="CP022098">
    <property type="protein sequence ID" value="ATB35693.1"/>
    <property type="molecule type" value="Genomic_DNA"/>
</dbReference>
<keyword evidence="2" id="KW-0175">Coiled coil</keyword>
<dbReference type="PROSITE" id="PS51257">
    <property type="entry name" value="PROKAR_LIPOPROTEIN"/>
    <property type="match status" value="1"/>
</dbReference>
<dbReference type="PANTHER" id="PTHR30469">
    <property type="entry name" value="MULTIDRUG RESISTANCE PROTEIN MDTA"/>
    <property type="match status" value="1"/>
</dbReference>
<dbReference type="Gene3D" id="2.40.30.170">
    <property type="match status" value="1"/>
</dbReference>
<gene>
    <name evidence="7" type="ORF">CYFUS_001107</name>
</gene>
<dbReference type="GO" id="GO:1990281">
    <property type="term" value="C:efflux pump complex"/>
    <property type="evidence" value="ECO:0007669"/>
    <property type="project" value="TreeGrafter"/>
</dbReference>
<accession>A0A250IWN9</accession>
<evidence type="ECO:0000313" key="8">
    <source>
        <dbReference type="Proteomes" id="UP000217257"/>
    </source>
</evidence>
<protein>
    <submittedName>
        <fullName evidence="7">Hemolysin D</fullName>
    </submittedName>
</protein>
<evidence type="ECO:0000256" key="2">
    <source>
        <dbReference type="SAM" id="Coils"/>
    </source>
</evidence>
<dbReference type="InterPro" id="IPR058625">
    <property type="entry name" value="MdtA-like_BSH"/>
</dbReference>
<feature type="region of interest" description="Disordered" evidence="3">
    <location>
        <begin position="365"/>
        <end position="417"/>
    </location>
</feature>
<evidence type="ECO:0000256" key="3">
    <source>
        <dbReference type="SAM" id="MobiDB-lite"/>
    </source>
</evidence>
<dbReference type="Gene3D" id="2.40.420.20">
    <property type="match status" value="1"/>
</dbReference>
<feature type="region of interest" description="Disordered" evidence="3">
    <location>
        <begin position="25"/>
        <end position="46"/>
    </location>
</feature>
<feature type="domain" description="Multidrug resistance protein MdtA-like barrel-sandwich hybrid" evidence="6">
    <location>
        <begin position="77"/>
        <end position="207"/>
    </location>
</feature>
<evidence type="ECO:0000259" key="5">
    <source>
        <dbReference type="Pfam" id="PF25876"/>
    </source>
</evidence>
<dbReference type="KEGG" id="cfus:CYFUS_001107"/>
<dbReference type="Gene3D" id="2.40.50.100">
    <property type="match status" value="1"/>
</dbReference>
<dbReference type="NCBIfam" id="TIGR01730">
    <property type="entry name" value="RND_mfp"/>
    <property type="match status" value="1"/>
</dbReference>
<proteinExistence type="inferred from homology"/>
<dbReference type="Gene3D" id="1.10.287.470">
    <property type="entry name" value="Helix hairpin bin"/>
    <property type="match status" value="1"/>
</dbReference>
<evidence type="ECO:0000259" key="6">
    <source>
        <dbReference type="Pfam" id="PF25917"/>
    </source>
</evidence>
<feature type="compositionally biased region" description="Gly residues" evidence="3">
    <location>
        <begin position="25"/>
        <end position="44"/>
    </location>
</feature>
<dbReference type="SUPFAM" id="SSF111369">
    <property type="entry name" value="HlyD-like secretion proteins"/>
    <property type="match status" value="1"/>
</dbReference>
<comment type="similarity">
    <text evidence="1">Belongs to the membrane fusion protein (MFP) (TC 8.A.1) family.</text>
</comment>
<dbReference type="PANTHER" id="PTHR30469:SF39">
    <property type="entry name" value="SLL0180 PROTEIN"/>
    <property type="match status" value="1"/>
</dbReference>
<sequence>MRLVSRGVGVWLTVLALAGCQSSGGNAGGPQQGAGGPGGPGGAAAGKPMQVEVLKLEPGPVRDIGEYLGTLISRRSINLYPQVAGYVQRIAVRPGEQVKQGQLLLEVDPRIGRAGVQSAEAQRSSALAQRQFAQSTRQRAEQLLREGLMSRQDYEQAVSQAAAAEASARNAEAQLSQQQVELGFYRVTAPFDGVVGNIPVKVGDYVTPQVVLTNVDQSRALELSVFVPEERVADVEVGRTPLEVLDQDGKPVVSAPVFFVAPTPNPTTQLVELKAAFDNEVGLRNGQVVHAQVVYSVREALRLPTYAVSQQSSQFFATVVAEGDGGVSVAQRTPVKLGQLQDNHYEVLGGLKQGTPVIIGSLQAIRDGQPIEPKPAKPRPEQEEQGVGGAANTGTGEPADAGTAGPRDAGTGTDGGR</sequence>
<dbReference type="GO" id="GO:0015562">
    <property type="term" value="F:efflux transmembrane transporter activity"/>
    <property type="evidence" value="ECO:0007669"/>
    <property type="project" value="TreeGrafter"/>
</dbReference>
<keyword evidence="4" id="KW-0732">Signal</keyword>
<dbReference type="Pfam" id="PF25917">
    <property type="entry name" value="BSH_RND"/>
    <property type="match status" value="1"/>
</dbReference>
<evidence type="ECO:0000256" key="1">
    <source>
        <dbReference type="ARBA" id="ARBA00009477"/>
    </source>
</evidence>
<feature type="signal peptide" evidence="4">
    <location>
        <begin position="1"/>
        <end position="27"/>
    </location>
</feature>